<accession>A0ABZ3B7D1</accession>
<evidence type="ECO:0000313" key="2">
    <source>
        <dbReference type="EMBL" id="WZV99127.1"/>
    </source>
</evidence>
<evidence type="ECO:0000259" key="1">
    <source>
        <dbReference type="PROSITE" id="PS51750"/>
    </source>
</evidence>
<dbReference type="PANTHER" id="PTHR36180:SF2">
    <property type="entry name" value="BRO FAMILY PROTEIN"/>
    <property type="match status" value="1"/>
</dbReference>
<dbReference type="EMBL" id="CP151800">
    <property type="protein sequence ID" value="WZV99127.1"/>
    <property type="molecule type" value="Genomic_DNA"/>
</dbReference>
<dbReference type="Pfam" id="PF02498">
    <property type="entry name" value="Bro-N"/>
    <property type="match status" value="1"/>
</dbReference>
<dbReference type="Proteomes" id="UP001466893">
    <property type="component" value="Chromosome"/>
</dbReference>
<proteinExistence type="predicted"/>
<sequence>MTIEKSRFNSEAALQSNSSQKDIFTVTDSDISVIRFESKKVRIVNCDGNPWFIAKDVCETLELSNHSMAIAALDDDEKGVSLTYTPGGNQNMRTVSEPGFYKLIARSRKATTAGTFVHRFTNCVFREVIPSIRKTGSYGVPFAFLNDHSKRQAACDKKANKRGKDLQACKGEKSRLIAEEAELWCKYQPQLPEVH</sequence>
<gene>
    <name evidence="2" type="ORF">AAEY27_04300</name>
</gene>
<dbReference type="RefSeq" id="WP_342323683.1">
    <property type="nucleotide sequence ID" value="NZ_CP151800.1"/>
</dbReference>
<dbReference type="PROSITE" id="PS51750">
    <property type="entry name" value="BRO_N"/>
    <property type="match status" value="1"/>
</dbReference>
<organism evidence="2 3">
    <name type="scientific">Kosakonia calanthes</name>
    <dbReference type="NCBI Taxonomy" id="3139408"/>
    <lineage>
        <taxon>Bacteria</taxon>
        <taxon>Pseudomonadati</taxon>
        <taxon>Pseudomonadota</taxon>
        <taxon>Gammaproteobacteria</taxon>
        <taxon>Enterobacterales</taxon>
        <taxon>Enterobacteriaceae</taxon>
        <taxon>Kosakonia</taxon>
    </lineage>
</organism>
<evidence type="ECO:0000313" key="3">
    <source>
        <dbReference type="Proteomes" id="UP001466893"/>
    </source>
</evidence>
<dbReference type="InterPro" id="IPR003497">
    <property type="entry name" value="BRO_N_domain"/>
</dbReference>
<keyword evidence="3" id="KW-1185">Reference proteome</keyword>
<name>A0ABZ3B7D1_9ENTR</name>
<feature type="domain" description="Bro-N" evidence="1">
    <location>
        <begin position="28"/>
        <end position="136"/>
    </location>
</feature>
<dbReference type="PANTHER" id="PTHR36180">
    <property type="entry name" value="DNA-BINDING PROTEIN-RELATED-RELATED"/>
    <property type="match status" value="1"/>
</dbReference>
<dbReference type="SMART" id="SM01040">
    <property type="entry name" value="Bro-N"/>
    <property type="match status" value="1"/>
</dbReference>
<protein>
    <submittedName>
        <fullName evidence="2">BRO family protein</fullName>
    </submittedName>
</protein>
<reference evidence="2 3" key="1">
    <citation type="submission" date="2024-04" db="EMBL/GenBank/DDBJ databases">
        <title>Kosakonia calanthae sp. nov., a halophilic bacterium isolated from leaves of Calanthe tiplacata.</title>
        <authorList>
            <person name="Wu P."/>
        </authorList>
    </citation>
    <scope>NUCLEOTIDE SEQUENCE [LARGE SCALE GENOMIC DNA]</scope>
    <source>
        <strain evidence="2 3">BYX6</strain>
    </source>
</reference>